<evidence type="ECO:0000256" key="9">
    <source>
        <dbReference type="ARBA" id="ARBA00022833"/>
    </source>
</evidence>
<feature type="region of interest" description="Disordered" evidence="13">
    <location>
        <begin position="135"/>
        <end position="163"/>
    </location>
</feature>
<evidence type="ECO:0000256" key="2">
    <source>
        <dbReference type="ARBA" id="ARBA00011925"/>
    </source>
</evidence>
<sequence length="629" mass="66136">MPGSAMPHSQDSNDASSVSSEERPEAWDDWEEDESEGYKSLFGEERFGSLEEVLAHDKAAHGFGLRAYRAQHDLDQIGTIRLINYIRTAVAAGADPRPALAAAAACDAAVPWQDDRYLQPVQMDDELMFHDWEDEEEEEAAAAGAAQAGAGTGAASGTAAGGESAALRAENEALRSMLEVMRGVALSQEGGALAELVAEVADGSGDGAGGAVAAGAAAGGDKGKAPADEAAQRIDDSYFDSYSTFDIHRDMLADKVRTDAYRDALERNPRLLAGARVLDVGCGTGILSMFAARGGAATVVGIDGSEQIARFAQANVAANGLAAEAGGPITVVSSKVEELAALPLPAAPIDGAAQQQPAGTPPPPPPQEQQDGAQPQAQHPPAKAPPEQQVDVLVSEWMGYALLFESMLGSVLYARDRWLRPGGAVLPDVARVYLAAGSEGASGLNFWRNVYGFSMESVRESLMSDALRRAIVRPVLAQHVISEPTCVQSFDLATMKADDQDFTASFRLTVGAGPQACHSLVLWFDTLFSERFCEHPVELSTSPMGPQTHWVQTVLLLKQPVVMAPAALTAAEGDAGGARAAVALTGQLSMARSRQTHRSLDIVLRYAARYADGSAGEDQVVCYGMGVES</sequence>
<accession>A0A2P6VFH4</accession>
<dbReference type="PROSITE" id="PS51678">
    <property type="entry name" value="SAM_MT_PRMT"/>
    <property type="match status" value="1"/>
</dbReference>
<dbReference type="PANTHER" id="PTHR11006:SF89">
    <property type="entry name" value="PROTEIN ARGININE N-METHYLTRANSFERASE 3-RELATED"/>
    <property type="match status" value="1"/>
</dbReference>
<evidence type="ECO:0000256" key="3">
    <source>
        <dbReference type="ARBA" id="ARBA00022490"/>
    </source>
</evidence>
<protein>
    <recommendedName>
        <fullName evidence="2">type I protein arginine methyltransferase</fullName>
        <ecNumber evidence="2">2.1.1.319</ecNumber>
    </recommendedName>
</protein>
<feature type="compositionally biased region" description="Low complexity" evidence="13">
    <location>
        <begin position="9"/>
        <end position="19"/>
    </location>
</feature>
<feature type="compositionally biased region" description="Low complexity" evidence="13">
    <location>
        <begin position="368"/>
        <end position="387"/>
    </location>
</feature>
<evidence type="ECO:0000256" key="5">
    <source>
        <dbReference type="ARBA" id="ARBA00022679"/>
    </source>
</evidence>
<keyword evidence="7" id="KW-0479">Metal-binding</keyword>
<dbReference type="Pfam" id="PF21137">
    <property type="entry name" value="ANM3_C2H2_Zf"/>
    <property type="match status" value="1"/>
</dbReference>
<dbReference type="CDD" id="cd02440">
    <property type="entry name" value="AdoMet_MTases"/>
    <property type="match status" value="1"/>
</dbReference>
<dbReference type="InterPro" id="IPR029063">
    <property type="entry name" value="SAM-dependent_MTases_sf"/>
</dbReference>
<comment type="catalytic activity">
    <reaction evidence="10">
        <text>L-arginyl-[protein] + 2 S-adenosyl-L-methionine = N(omega),N(omega)-dimethyl-L-arginyl-[protein] + 2 S-adenosyl-L-homocysteine + 2 H(+)</text>
        <dbReference type="Rhea" id="RHEA:48096"/>
        <dbReference type="Rhea" id="RHEA-COMP:10532"/>
        <dbReference type="Rhea" id="RHEA-COMP:11991"/>
        <dbReference type="ChEBI" id="CHEBI:15378"/>
        <dbReference type="ChEBI" id="CHEBI:29965"/>
        <dbReference type="ChEBI" id="CHEBI:57856"/>
        <dbReference type="ChEBI" id="CHEBI:59789"/>
        <dbReference type="ChEBI" id="CHEBI:61897"/>
        <dbReference type="EC" id="2.1.1.319"/>
    </reaction>
    <physiologicalReaction direction="left-to-right" evidence="10">
        <dbReference type="Rhea" id="RHEA:48097"/>
    </physiologicalReaction>
</comment>
<feature type="region of interest" description="Disordered" evidence="13">
    <location>
        <begin position="350"/>
        <end position="387"/>
    </location>
</feature>
<dbReference type="Proteomes" id="UP000239649">
    <property type="component" value="Unassembled WGS sequence"/>
</dbReference>
<dbReference type="InterPro" id="IPR049482">
    <property type="entry name" value="ANM3-like_C2H2_Zf"/>
</dbReference>
<evidence type="ECO:0000256" key="1">
    <source>
        <dbReference type="ARBA" id="ARBA00004514"/>
    </source>
</evidence>
<dbReference type="GO" id="GO:0035242">
    <property type="term" value="F:protein-arginine omega-N asymmetric methyltransferase activity"/>
    <property type="evidence" value="ECO:0007669"/>
    <property type="project" value="UniProtKB-EC"/>
</dbReference>
<feature type="domain" description="Protein arginine N-methyltransferase" evidence="15">
    <location>
        <begin position="430"/>
        <end position="608"/>
    </location>
</feature>
<evidence type="ECO:0000256" key="4">
    <source>
        <dbReference type="ARBA" id="ARBA00022603"/>
    </source>
</evidence>
<keyword evidence="9" id="KW-0862">Zinc</keyword>
<gene>
    <name evidence="16" type="ORF">C2E20_4051</name>
</gene>
<dbReference type="GO" id="GO:0005634">
    <property type="term" value="C:nucleus"/>
    <property type="evidence" value="ECO:0007669"/>
    <property type="project" value="TreeGrafter"/>
</dbReference>
<evidence type="ECO:0000256" key="8">
    <source>
        <dbReference type="ARBA" id="ARBA00022771"/>
    </source>
</evidence>
<dbReference type="OrthoDB" id="7848332at2759"/>
<comment type="subcellular location">
    <subcellularLocation>
        <location evidence="1">Cytoplasm</location>
        <location evidence="1">Cytosol</location>
    </subcellularLocation>
</comment>
<evidence type="ECO:0000256" key="12">
    <source>
        <dbReference type="PROSITE-ProRule" id="PRU01015"/>
    </source>
</evidence>
<evidence type="ECO:0000256" key="10">
    <source>
        <dbReference type="ARBA" id="ARBA00047384"/>
    </source>
</evidence>
<dbReference type="Pfam" id="PF22528">
    <property type="entry name" value="PRMT_C"/>
    <property type="match status" value="1"/>
</dbReference>
<dbReference type="GO" id="GO:0008270">
    <property type="term" value="F:zinc ion binding"/>
    <property type="evidence" value="ECO:0007669"/>
    <property type="project" value="UniProtKB-KW"/>
</dbReference>
<keyword evidence="4 12" id="KW-0489">Methyltransferase</keyword>
<feature type="region of interest" description="Disordered" evidence="13">
    <location>
        <begin position="1"/>
        <end position="38"/>
    </location>
</feature>
<dbReference type="InterPro" id="IPR036236">
    <property type="entry name" value="Znf_C2H2_sf"/>
</dbReference>
<dbReference type="Gene3D" id="3.40.50.150">
    <property type="entry name" value="Vaccinia Virus protein VP39"/>
    <property type="match status" value="1"/>
</dbReference>
<comment type="catalytic activity">
    <reaction evidence="11">
        <text>L-arginyl-[protein] + S-adenosyl-L-methionine = N(omega)-methyl-L-arginyl-[protein] + S-adenosyl-L-homocysteine + H(+)</text>
        <dbReference type="Rhea" id="RHEA:48100"/>
        <dbReference type="Rhea" id="RHEA-COMP:10532"/>
        <dbReference type="Rhea" id="RHEA-COMP:11990"/>
        <dbReference type="ChEBI" id="CHEBI:15378"/>
        <dbReference type="ChEBI" id="CHEBI:29965"/>
        <dbReference type="ChEBI" id="CHEBI:57856"/>
        <dbReference type="ChEBI" id="CHEBI:59789"/>
        <dbReference type="ChEBI" id="CHEBI:65280"/>
    </reaction>
    <physiologicalReaction direction="left-to-right" evidence="11">
        <dbReference type="Rhea" id="RHEA:48101"/>
    </physiologicalReaction>
</comment>
<dbReference type="Gene3D" id="2.70.160.11">
    <property type="entry name" value="Hnrnp arginine n-methyltransferase1"/>
    <property type="match status" value="1"/>
</dbReference>
<dbReference type="PANTHER" id="PTHR11006">
    <property type="entry name" value="PROTEIN ARGININE N-METHYLTRANSFERASE"/>
    <property type="match status" value="1"/>
</dbReference>
<keyword evidence="5 12" id="KW-0808">Transferase</keyword>
<dbReference type="SUPFAM" id="SSF57667">
    <property type="entry name" value="beta-beta-alpha zinc fingers"/>
    <property type="match status" value="1"/>
</dbReference>
<dbReference type="GO" id="GO:0042054">
    <property type="term" value="F:histone methyltransferase activity"/>
    <property type="evidence" value="ECO:0007669"/>
    <property type="project" value="TreeGrafter"/>
</dbReference>
<keyword evidence="17" id="KW-1185">Reference proteome</keyword>
<dbReference type="AlphaFoldDB" id="A0A2P6VFH4"/>
<comment type="caution">
    <text evidence="16">The sequence shown here is derived from an EMBL/GenBank/DDBJ whole genome shotgun (WGS) entry which is preliminary data.</text>
</comment>
<evidence type="ECO:0000256" key="7">
    <source>
        <dbReference type="ARBA" id="ARBA00022723"/>
    </source>
</evidence>
<dbReference type="InterPro" id="IPR025799">
    <property type="entry name" value="Arg_MeTrfase"/>
</dbReference>
<dbReference type="SUPFAM" id="SSF53335">
    <property type="entry name" value="S-adenosyl-L-methionine-dependent methyltransferases"/>
    <property type="match status" value="1"/>
</dbReference>
<evidence type="ECO:0000256" key="6">
    <source>
        <dbReference type="ARBA" id="ARBA00022691"/>
    </source>
</evidence>
<dbReference type="Pfam" id="PF06325">
    <property type="entry name" value="PrmA"/>
    <property type="match status" value="1"/>
</dbReference>
<dbReference type="EC" id="2.1.1.319" evidence="2"/>
<keyword evidence="8" id="KW-0863">Zinc-finger</keyword>
<reference evidence="16 17" key="1">
    <citation type="journal article" date="2018" name="Plant J.">
        <title>Genome sequences of Chlorella sorokiniana UTEX 1602 and Micractinium conductrix SAG 241.80: implications to maltose excretion by a green alga.</title>
        <authorList>
            <person name="Arriola M.B."/>
            <person name="Velmurugan N."/>
            <person name="Zhang Y."/>
            <person name="Plunkett M.H."/>
            <person name="Hondzo H."/>
            <person name="Barney B.M."/>
        </authorList>
    </citation>
    <scope>NUCLEOTIDE SEQUENCE [LARGE SCALE GENOMIC DNA]</scope>
    <source>
        <strain evidence="16 17">SAG 241.80</strain>
    </source>
</reference>
<evidence type="ECO:0000259" key="15">
    <source>
        <dbReference type="Pfam" id="PF22528"/>
    </source>
</evidence>
<evidence type="ECO:0000259" key="14">
    <source>
        <dbReference type="Pfam" id="PF21137"/>
    </source>
</evidence>
<dbReference type="GO" id="GO:0032259">
    <property type="term" value="P:methylation"/>
    <property type="evidence" value="ECO:0007669"/>
    <property type="project" value="UniProtKB-KW"/>
</dbReference>
<dbReference type="STRING" id="554055.A0A2P6VFH4"/>
<keyword evidence="6 12" id="KW-0949">S-adenosyl-L-methionine</keyword>
<proteinExistence type="predicted"/>
<feature type="compositionally biased region" description="Low complexity" evidence="13">
    <location>
        <begin position="141"/>
        <end position="163"/>
    </location>
</feature>
<dbReference type="GO" id="GO:0005829">
    <property type="term" value="C:cytosol"/>
    <property type="evidence" value="ECO:0007669"/>
    <property type="project" value="UniProtKB-SubCell"/>
</dbReference>
<name>A0A2P6VFH4_9CHLO</name>
<evidence type="ECO:0000256" key="13">
    <source>
        <dbReference type="SAM" id="MobiDB-lite"/>
    </source>
</evidence>
<dbReference type="InterPro" id="IPR055135">
    <property type="entry name" value="PRMT_dom"/>
</dbReference>
<keyword evidence="3" id="KW-0963">Cytoplasm</keyword>
<organism evidence="16 17">
    <name type="scientific">Micractinium conductrix</name>
    <dbReference type="NCBI Taxonomy" id="554055"/>
    <lineage>
        <taxon>Eukaryota</taxon>
        <taxon>Viridiplantae</taxon>
        <taxon>Chlorophyta</taxon>
        <taxon>core chlorophytes</taxon>
        <taxon>Trebouxiophyceae</taxon>
        <taxon>Chlorellales</taxon>
        <taxon>Chlorellaceae</taxon>
        <taxon>Chlorella clade</taxon>
        <taxon>Micractinium</taxon>
    </lineage>
</organism>
<feature type="domain" description="Protein arginine N-methyltransferase 3-like C2H2 zinc finger" evidence="14">
    <location>
        <begin position="71"/>
        <end position="120"/>
    </location>
</feature>
<evidence type="ECO:0000256" key="11">
    <source>
        <dbReference type="ARBA" id="ARBA00049303"/>
    </source>
</evidence>
<evidence type="ECO:0000313" key="17">
    <source>
        <dbReference type="Proteomes" id="UP000239649"/>
    </source>
</evidence>
<evidence type="ECO:0000313" key="16">
    <source>
        <dbReference type="EMBL" id="PSC72846.1"/>
    </source>
</evidence>
<dbReference type="EMBL" id="LHPF02000009">
    <property type="protein sequence ID" value="PSC72846.1"/>
    <property type="molecule type" value="Genomic_DNA"/>
</dbReference>